<organism evidence="2 3">
    <name type="scientific">Mycena chlorophos</name>
    <name type="common">Agaric fungus</name>
    <name type="synonym">Agaricus chlorophos</name>
    <dbReference type="NCBI Taxonomy" id="658473"/>
    <lineage>
        <taxon>Eukaryota</taxon>
        <taxon>Fungi</taxon>
        <taxon>Dikarya</taxon>
        <taxon>Basidiomycota</taxon>
        <taxon>Agaricomycotina</taxon>
        <taxon>Agaricomycetes</taxon>
        <taxon>Agaricomycetidae</taxon>
        <taxon>Agaricales</taxon>
        <taxon>Marasmiineae</taxon>
        <taxon>Mycenaceae</taxon>
        <taxon>Mycena</taxon>
    </lineage>
</organism>
<accession>A0ABQ0LH59</accession>
<evidence type="ECO:0000313" key="2">
    <source>
        <dbReference type="EMBL" id="GAT50418.1"/>
    </source>
</evidence>
<gene>
    <name evidence="2" type="ORF">MCHLO_07662</name>
</gene>
<evidence type="ECO:0008006" key="4">
    <source>
        <dbReference type="Google" id="ProtNLM"/>
    </source>
</evidence>
<evidence type="ECO:0000313" key="3">
    <source>
        <dbReference type="Proteomes" id="UP000815677"/>
    </source>
</evidence>
<proteinExistence type="predicted"/>
<keyword evidence="3" id="KW-1185">Reference proteome</keyword>
<reference evidence="2" key="1">
    <citation type="submission" date="2014-09" db="EMBL/GenBank/DDBJ databases">
        <title>Genome sequence of the luminous mushroom Mycena chlorophos for searching fungal bioluminescence genes.</title>
        <authorList>
            <person name="Tanaka Y."/>
            <person name="Kasuga D."/>
            <person name="Oba Y."/>
            <person name="Hase S."/>
            <person name="Sato K."/>
            <person name="Oba Y."/>
            <person name="Sakakibara Y."/>
        </authorList>
    </citation>
    <scope>NUCLEOTIDE SEQUENCE</scope>
</reference>
<dbReference type="Proteomes" id="UP000815677">
    <property type="component" value="Unassembled WGS sequence"/>
</dbReference>
<feature type="region of interest" description="Disordered" evidence="1">
    <location>
        <begin position="240"/>
        <end position="269"/>
    </location>
</feature>
<dbReference type="EMBL" id="DF846472">
    <property type="protein sequence ID" value="GAT50418.1"/>
    <property type="molecule type" value="Genomic_DNA"/>
</dbReference>
<protein>
    <recommendedName>
        <fullName evidence="4">Fungal-type protein kinase domain-containing protein</fullName>
    </recommendedName>
</protein>
<sequence length="269" mass="30886">MTLDLPRQPLLDADGQQHWSLILEAEAYFQAREAGQYTDLLVGIRVLGHLLLALWPPGPRQPFGESPYRHLCREVADIRRSAGSNEDCDHELSRAGLLYRDRIFQIFWSDGETIVSQEDPELSVGRTGVEVLTAEDYLQYVHLGSKRLLMPRLRHLRYRVFAAISRTSTTIFNRQFRLLKRVDLTHPLHRRFRDFYQSHLPTLRSRKRLGSTNQPLHTLEHTIPTIFPPHPFQPTPILARTSPRPAEHVRRTPVPAPGGLVRHTGSTPA</sequence>
<name>A0ABQ0LH59_MYCCL</name>
<evidence type="ECO:0000256" key="1">
    <source>
        <dbReference type="SAM" id="MobiDB-lite"/>
    </source>
</evidence>